<evidence type="ECO:0000313" key="3">
    <source>
        <dbReference type="Proteomes" id="UP001605036"/>
    </source>
</evidence>
<feature type="compositionally biased region" description="Basic and acidic residues" evidence="1">
    <location>
        <begin position="117"/>
        <end position="130"/>
    </location>
</feature>
<feature type="region of interest" description="Disordered" evidence="1">
    <location>
        <begin position="114"/>
        <end position="152"/>
    </location>
</feature>
<name>A0ABD1ZLB9_9MARC</name>
<evidence type="ECO:0000256" key="1">
    <source>
        <dbReference type="SAM" id="MobiDB-lite"/>
    </source>
</evidence>
<dbReference type="AlphaFoldDB" id="A0ABD1ZLB9"/>
<sequence length="152" mass="17214">MVRLAPPLQNLAQAPHARRIDRRPNKQVANRNKFFFRNKTQTTPLNVSLEQARREIESSFNPSSSAPRWRQGLHALDEINKLLEVTDPTKSTSESNEREMIDEDHLVINLASTQSEIGDKGRELNRKEQIEITLGTSDSSDSSIEHSQSGQP</sequence>
<dbReference type="Proteomes" id="UP001605036">
    <property type="component" value="Unassembled WGS sequence"/>
</dbReference>
<proteinExistence type="predicted"/>
<organism evidence="2 3">
    <name type="scientific">Riccia fluitans</name>
    <dbReference type="NCBI Taxonomy" id="41844"/>
    <lineage>
        <taxon>Eukaryota</taxon>
        <taxon>Viridiplantae</taxon>
        <taxon>Streptophyta</taxon>
        <taxon>Embryophyta</taxon>
        <taxon>Marchantiophyta</taxon>
        <taxon>Marchantiopsida</taxon>
        <taxon>Marchantiidae</taxon>
        <taxon>Marchantiales</taxon>
        <taxon>Ricciaceae</taxon>
        <taxon>Riccia</taxon>
    </lineage>
</organism>
<gene>
    <name evidence="2" type="ORF">R1flu_019990</name>
</gene>
<dbReference type="EMBL" id="JBHFFA010000001">
    <property type="protein sequence ID" value="KAL2651862.1"/>
    <property type="molecule type" value="Genomic_DNA"/>
</dbReference>
<comment type="caution">
    <text evidence="2">The sequence shown here is derived from an EMBL/GenBank/DDBJ whole genome shotgun (WGS) entry which is preliminary data.</text>
</comment>
<accession>A0ABD1ZLB9</accession>
<protein>
    <submittedName>
        <fullName evidence="2">Uncharacterized protein</fullName>
    </submittedName>
</protein>
<keyword evidence="3" id="KW-1185">Reference proteome</keyword>
<reference evidence="2 3" key="1">
    <citation type="submission" date="2024-09" db="EMBL/GenBank/DDBJ databases">
        <title>Chromosome-scale assembly of Riccia fluitans.</title>
        <authorList>
            <person name="Paukszto L."/>
            <person name="Sawicki J."/>
            <person name="Karawczyk K."/>
            <person name="Piernik-Szablinska J."/>
            <person name="Szczecinska M."/>
            <person name="Mazdziarz M."/>
        </authorList>
    </citation>
    <scope>NUCLEOTIDE SEQUENCE [LARGE SCALE GENOMIC DNA]</scope>
    <source>
        <strain evidence="2">Rf_01</strain>
        <tissue evidence="2">Aerial parts of the thallus</tissue>
    </source>
</reference>
<evidence type="ECO:0000313" key="2">
    <source>
        <dbReference type="EMBL" id="KAL2651862.1"/>
    </source>
</evidence>